<evidence type="ECO:0000313" key="1">
    <source>
        <dbReference type="EMBL" id="CAK8696270.1"/>
    </source>
</evidence>
<dbReference type="EMBL" id="CAWYQH010000152">
    <property type="protein sequence ID" value="CAK8696270.1"/>
    <property type="molecule type" value="Genomic_DNA"/>
</dbReference>
<keyword evidence="2" id="KW-1185">Reference proteome</keyword>
<name>A0ABP0H1B4_CLALP</name>
<sequence length="73" mass="8063">MLVNRPHGIESEQPVTATPQIQDAQNIFNKPEQSAEVPLTSAEQMVIEPAEAEIRRSARSNKGVPPIRYVAEP</sequence>
<protein>
    <submittedName>
        <fullName evidence="1">Uncharacterized protein</fullName>
    </submittedName>
</protein>
<reference evidence="1 2" key="1">
    <citation type="submission" date="2024-02" db="EMBL/GenBank/DDBJ databases">
        <authorList>
            <person name="Daric V."/>
            <person name="Darras S."/>
        </authorList>
    </citation>
    <scope>NUCLEOTIDE SEQUENCE [LARGE SCALE GENOMIC DNA]</scope>
</reference>
<organism evidence="1 2">
    <name type="scientific">Clavelina lepadiformis</name>
    <name type="common">Light-bulb sea squirt</name>
    <name type="synonym">Ascidia lepadiformis</name>
    <dbReference type="NCBI Taxonomy" id="159417"/>
    <lineage>
        <taxon>Eukaryota</taxon>
        <taxon>Metazoa</taxon>
        <taxon>Chordata</taxon>
        <taxon>Tunicata</taxon>
        <taxon>Ascidiacea</taxon>
        <taxon>Aplousobranchia</taxon>
        <taxon>Clavelinidae</taxon>
        <taxon>Clavelina</taxon>
    </lineage>
</organism>
<dbReference type="Proteomes" id="UP001642483">
    <property type="component" value="Unassembled WGS sequence"/>
</dbReference>
<proteinExistence type="predicted"/>
<gene>
    <name evidence="1" type="ORF">CVLEPA_LOCUS29440</name>
</gene>
<evidence type="ECO:0000313" key="2">
    <source>
        <dbReference type="Proteomes" id="UP001642483"/>
    </source>
</evidence>
<comment type="caution">
    <text evidence="1">The sequence shown here is derived from an EMBL/GenBank/DDBJ whole genome shotgun (WGS) entry which is preliminary data.</text>
</comment>
<accession>A0ABP0H1B4</accession>